<dbReference type="KEGG" id="egd:GS424_000350"/>
<evidence type="ECO:0000313" key="2">
    <source>
        <dbReference type="Proteomes" id="UP000478463"/>
    </source>
</evidence>
<dbReference type="AlphaFoldDB" id="A0A6L7IP19"/>
<name>A0A6L7IP19_9ACTN</name>
<gene>
    <name evidence="1" type="ORF">GS424_000350</name>
</gene>
<proteinExistence type="predicted"/>
<dbReference type="RefSeq" id="WP_160940774.1">
    <property type="nucleotide sequence ID" value="NZ_CP063310.1"/>
</dbReference>
<organism evidence="1 2">
    <name type="scientific">Eggerthella guodeyinii</name>
    <dbReference type="NCBI Taxonomy" id="2690837"/>
    <lineage>
        <taxon>Bacteria</taxon>
        <taxon>Bacillati</taxon>
        <taxon>Actinomycetota</taxon>
        <taxon>Coriobacteriia</taxon>
        <taxon>Eggerthellales</taxon>
        <taxon>Eggerthellaceae</taxon>
        <taxon>Eggerthella</taxon>
    </lineage>
</organism>
<reference evidence="1 2" key="1">
    <citation type="submission" date="2020-10" db="EMBL/GenBank/DDBJ databases">
        <title>Eggerthella sp. nov., isolated from human feces.</title>
        <authorList>
            <person name="Yajun G."/>
        </authorList>
    </citation>
    <scope>NUCLEOTIDE SEQUENCE [LARGE SCALE GENOMIC DNA]</scope>
    <source>
        <strain evidence="1 2">HF-1101</strain>
    </source>
</reference>
<dbReference type="EMBL" id="CP063310">
    <property type="protein sequence ID" value="QOS68365.1"/>
    <property type="molecule type" value="Genomic_DNA"/>
</dbReference>
<dbReference type="Proteomes" id="UP000478463">
    <property type="component" value="Chromosome"/>
</dbReference>
<protein>
    <submittedName>
        <fullName evidence="1">Uncharacterized protein</fullName>
    </submittedName>
</protein>
<evidence type="ECO:0000313" key="1">
    <source>
        <dbReference type="EMBL" id="QOS68365.1"/>
    </source>
</evidence>
<accession>A0A6L7IP19</accession>
<sequence>MSASLIAFDKRVLSEEPLLRESNRGRAAFFVACCDEAVRRLAATVSA</sequence>